<dbReference type="Pfam" id="PF04937">
    <property type="entry name" value="DUF659"/>
    <property type="match status" value="1"/>
</dbReference>
<dbReference type="PANTHER" id="PTHR32166:SF122">
    <property type="entry name" value="OS09G0499600 PROTEIN"/>
    <property type="match status" value="1"/>
</dbReference>
<reference evidence="3" key="1">
    <citation type="journal article" date="2018" name="Nat. Plants">
        <title>Whole-genome landscape of Medicago truncatula symbiotic genes.</title>
        <authorList>
            <person name="Pecrix Y."/>
            <person name="Gamas P."/>
            <person name="Carrere S."/>
        </authorList>
    </citation>
    <scope>NUCLEOTIDE SEQUENCE</scope>
    <source>
        <tissue evidence="3">Leaves</tissue>
    </source>
</reference>
<proteinExistence type="predicted"/>
<dbReference type="InterPro" id="IPR007021">
    <property type="entry name" value="DUF659"/>
</dbReference>
<organism evidence="3">
    <name type="scientific">Medicago truncatula</name>
    <name type="common">Barrel medic</name>
    <name type="synonym">Medicago tribuloides</name>
    <dbReference type="NCBI Taxonomy" id="3880"/>
    <lineage>
        <taxon>Eukaryota</taxon>
        <taxon>Viridiplantae</taxon>
        <taxon>Streptophyta</taxon>
        <taxon>Embryophyta</taxon>
        <taxon>Tracheophyta</taxon>
        <taxon>Spermatophyta</taxon>
        <taxon>Magnoliopsida</taxon>
        <taxon>eudicotyledons</taxon>
        <taxon>Gunneridae</taxon>
        <taxon>Pentapetalae</taxon>
        <taxon>rosids</taxon>
        <taxon>fabids</taxon>
        <taxon>Fabales</taxon>
        <taxon>Fabaceae</taxon>
        <taxon>Papilionoideae</taxon>
        <taxon>50 kb inversion clade</taxon>
        <taxon>NPAAA clade</taxon>
        <taxon>Hologalegina</taxon>
        <taxon>IRL clade</taxon>
        <taxon>Trifolieae</taxon>
        <taxon>Medicago</taxon>
    </lineage>
</organism>
<sequence>MKHSNMSCKDVGDEVRKETLEVHTTLLEIHNNGGKRKGNEVVVGSSRDSFKRRRVSSPGSVVSCKNKKTSREEACQAIARFFYNNVIRLDAVKSDEFITMCDMVSKHGVGFKPPSFDEIKGKYLTDEVEFTMEALAEHRAVWKITGCTIMVDDWYDEKEFRDILNFFVNSPKGTFFLKSVESADISSPEELFKMMDDIVEEVGEENVVQIVTDSATYYEKAGEMLMKKRTRLYWTPCATRCIEMILKEYEQIPIYKETTEKCRRIVMFIYSSDSLISLLQHFAKGVNLFGMETVICVLYCLSLCCLHENREALIRMFTSKRWKSNEFAETKNGKFVEDLVLDKEFWKDVMICYKGANPLVQVLRLVSSIDEPAMGFIYEAMEKAKELIQRLSKSGIESFKPLQEIIDKGWDKQLQSPLYAAGYFLNPQFHYSPGFRDDIKVKLGLHDCITRMVADPEERAKIEIQLEDFDKQANVFGQPIPVVTADEETPPVWWASIIDGQPELQKFAIRVLCLACSSYGGERNKSAFEMVHAKRSTNEREDQKTDNNVLFVMANSKWTEKKRSSIQLNLDDNGDVDALDVGDLDLIIPCLKPQDDVGIDGLHDENANGDEDENEDGDEMGDSN</sequence>
<name>A0A396HAF7_MEDTR</name>
<dbReference type="Proteomes" id="UP000265566">
    <property type="component" value="Chromosome 6"/>
</dbReference>
<evidence type="ECO:0000256" key="1">
    <source>
        <dbReference type="SAM" id="MobiDB-lite"/>
    </source>
</evidence>
<feature type="compositionally biased region" description="Acidic residues" evidence="1">
    <location>
        <begin position="607"/>
        <end position="624"/>
    </location>
</feature>
<feature type="region of interest" description="Disordered" evidence="1">
    <location>
        <begin position="598"/>
        <end position="624"/>
    </location>
</feature>
<dbReference type="EMBL" id="PSQE01000006">
    <property type="protein sequence ID" value="RHN50269.1"/>
    <property type="molecule type" value="Genomic_DNA"/>
</dbReference>
<dbReference type="SUPFAM" id="SSF53098">
    <property type="entry name" value="Ribonuclease H-like"/>
    <property type="match status" value="1"/>
</dbReference>
<protein>
    <submittedName>
        <fullName evidence="3">Putative ribonuclease H-like domain-containing protein</fullName>
    </submittedName>
</protein>
<evidence type="ECO:0000313" key="3">
    <source>
        <dbReference type="EMBL" id="RHN50269.1"/>
    </source>
</evidence>
<evidence type="ECO:0000259" key="2">
    <source>
        <dbReference type="Pfam" id="PF04937"/>
    </source>
</evidence>
<comment type="caution">
    <text evidence="3">The sequence shown here is derived from an EMBL/GenBank/DDBJ whole genome shotgun (WGS) entry which is preliminary data.</text>
</comment>
<dbReference type="AlphaFoldDB" id="A0A396HAF7"/>
<dbReference type="OrthoDB" id="1935289at2759"/>
<gene>
    <name evidence="3" type="ORF">MtrunA17_Chr6g0455641</name>
</gene>
<feature type="domain" description="DUF659" evidence="2">
    <location>
        <begin position="114"/>
        <end position="265"/>
    </location>
</feature>
<dbReference type="Gramene" id="rna34541">
    <property type="protein sequence ID" value="RHN50269.1"/>
    <property type="gene ID" value="gene34541"/>
</dbReference>
<dbReference type="InterPro" id="IPR012337">
    <property type="entry name" value="RNaseH-like_sf"/>
</dbReference>
<accession>A0A396HAF7</accession>
<dbReference type="PANTHER" id="PTHR32166">
    <property type="entry name" value="OSJNBA0013A04.12 PROTEIN"/>
    <property type="match status" value="1"/>
</dbReference>